<accession>A0A7X9HH84</accession>
<dbReference type="Pfam" id="PF03602">
    <property type="entry name" value="Cons_hypoth95"/>
    <property type="match status" value="1"/>
</dbReference>
<dbReference type="InterPro" id="IPR004398">
    <property type="entry name" value="RNA_MeTrfase_RsmD"/>
</dbReference>
<dbReference type="AlphaFoldDB" id="A0A7X9HH84"/>
<dbReference type="EMBL" id="JAAZNL010000050">
    <property type="protein sequence ID" value="NMB70358.1"/>
    <property type="molecule type" value="Genomic_DNA"/>
</dbReference>
<protein>
    <submittedName>
        <fullName evidence="3">Methyltransferase</fullName>
    </submittedName>
</protein>
<keyword evidence="1 3" id="KW-0489">Methyltransferase</keyword>
<evidence type="ECO:0000313" key="4">
    <source>
        <dbReference type="Proteomes" id="UP000526033"/>
    </source>
</evidence>
<dbReference type="GO" id="GO:0008168">
    <property type="term" value="F:methyltransferase activity"/>
    <property type="evidence" value="ECO:0007669"/>
    <property type="project" value="UniProtKB-KW"/>
</dbReference>
<dbReference type="InterPro" id="IPR029063">
    <property type="entry name" value="SAM-dependent_MTases_sf"/>
</dbReference>
<gene>
    <name evidence="3" type="ORF">GYA27_04120</name>
</gene>
<reference evidence="3 4" key="1">
    <citation type="journal article" date="2020" name="Biotechnol. Biofuels">
        <title>New insights from the biogas microbiome by comprehensive genome-resolved metagenomics of nearly 1600 species originating from multiple anaerobic digesters.</title>
        <authorList>
            <person name="Campanaro S."/>
            <person name="Treu L."/>
            <person name="Rodriguez-R L.M."/>
            <person name="Kovalovszki A."/>
            <person name="Ziels R.M."/>
            <person name="Maus I."/>
            <person name="Zhu X."/>
            <person name="Kougias P.G."/>
            <person name="Basile A."/>
            <person name="Luo G."/>
            <person name="Schluter A."/>
            <person name="Konstantinidis K.T."/>
            <person name="Angelidaki I."/>
        </authorList>
    </citation>
    <scope>NUCLEOTIDE SEQUENCE [LARGE SCALE GENOMIC DNA]</scope>
    <source>
        <strain evidence="3">AS27yjCOA_165</strain>
    </source>
</reference>
<dbReference type="PANTHER" id="PTHR43542">
    <property type="entry name" value="METHYLTRANSFERASE"/>
    <property type="match status" value="1"/>
</dbReference>
<dbReference type="PANTHER" id="PTHR43542:SF1">
    <property type="entry name" value="METHYLTRANSFERASE"/>
    <property type="match status" value="1"/>
</dbReference>
<dbReference type="GO" id="GO:0031167">
    <property type="term" value="P:rRNA methylation"/>
    <property type="evidence" value="ECO:0007669"/>
    <property type="project" value="InterPro"/>
</dbReference>
<evidence type="ECO:0000256" key="1">
    <source>
        <dbReference type="ARBA" id="ARBA00022603"/>
    </source>
</evidence>
<organism evidence="3 4">
    <name type="scientific">candidate division WWE3 bacterium</name>
    <dbReference type="NCBI Taxonomy" id="2053526"/>
    <lineage>
        <taxon>Bacteria</taxon>
        <taxon>Katanobacteria</taxon>
    </lineage>
</organism>
<dbReference type="CDD" id="cd02440">
    <property type="entry name" value="AdoMet_MTases"/>
    <property type="match status" value="1"/>
</dbReference>
<dbReference type="Proteomes" id="UP000526033">
    <property type="component" value="Unassembled WGS sequence"/>
</dbReference>
<name>A0A7X9HH84_UNCKA</name>
<keyword evidence="2 3" id="KW-0808">Transferase</keyword>
<sequence>MLRISTGIAKNKSLETPEIVGFRAVQEIAKMAVFSIIGNDIADKTCLDLFSGSGNMGIEALSRGAGFCTFVDENPLAITTIEKNLFKCGFFENFDIYRKNVLKFVNSTDKRYDVIFLDPFYQDKTNKHLIKSLPRICNDNAYIFFFHASDYDLSLDAVDSGLKIVSQRRFGKSSVSQLTKKV</sequence>
<dbReference type="PIRSF" id="PIRSF004553">
    <property type="entry name" value="CHP00095"/>
    <property type="match status" value="1"/>
</dbReference>
<comment type="caution">
    <text evidence="3">The sequence shown here is derived from an EMBL/GenBank/DDBJ whole genome shotgun (WGS) entry which is preliminary data.</text>
</comment>
<evidence type="ECO:0000256" key="2">
    <source>
        <dbReference type="ARBA" id="ARBA00022679"/>
    </source>
</evidence>
<dbReference type="Gene3D" id="3.40.50.150">
    <property type="entry name" value="Vaccinia Virus protein VP39"/>
    <property type="match status" value="1"/>
</dbReference>
<evidence type="ECO:0000313" key="3">
    <source>
        <dbReference type="EMBL" id="NMB70358.1"/>
    </source>
</evidence>
<proteinExistence type="predicted"/>
<dbReference type="SUPFAM" id="SSF53335">
    <property type="entry name" value="S-adenosyl-L-methionine-dependent methyltransferases"/>
    <property type="match status" value="1"/>
</dbReference>